<dbReference type="GO" id="GO:0008479">
    <property type="term" value="F:tRNA-guanosine(34) queuine transglycosylase activity"/>
    <property type="evidence" value="ECO:0007669"/>
    <property type="project" value="TreeGrafter"/>
</dbReference>
<dbReference type="GO" id="GO:0006400">
    <property type="term" value="P:tRNA modification"/>
    <property type="evidence" value="ECO:0007669"/>
    <property type="project" value="InterPro"/>
</dbReference>
<sequence length="389" mass="43936">MLGDFKVIKRCSTTNARVSKFELNDVCLELPIFMPVGTYGAMKGICVPRLQESMILANTYHLRALGKSIKKFMKYDRGMLTDSGGFQIGSLPDVVVTEEGVRFGTTLFTPEDSMDIQTKLGADIIMQLDDVVNPCEEREKIEVAMRRSIRWMDRCINAINGCGTDGCNKKIKKETDVPQIKLDEKSTQILFPIIQGGLDEDLRAESIAEILKRSPKGLAIGGLSGGEEKSEFARTVYFCIQNLPEDIPRYLMGVGYPEDIVVCAALGSDMSDCVYPTRTARFGKALSDTGDVCFTPKLKNDKRKIDEDCSCYVCSKYSRAFIFSIKGTTNFCMLLSIHNLHYMRGLTRRIRESIMEDKYPEFIKTFMRRRFREIPEWIRTALGKVGVEI</sequence>
<protein>
    <submittedName>
        <fullName evidence="3">tRNA-guanine family transglycosylase</fullName>
    </submittedName>
</protein>
<dbReference type="SUPFAM" id="SSF51713">
    <property type="entry name" value="tRNA-guanine transglycosylase"/>
    <property type="match status" value="1"/>
</dbReference>
<accession>A0A9Q9C495</accession>
<dbReference type="InterPro" id="IPR036511">
    <property type="entry name" value="TGT-like_sf"/>
</dbReference>
<dbReference type="AlphaFoldDB" id="A0A9Q9C495"/>
<evidence type="ECO:0000313" key="3">
    <source>
        <dbReference type="EMBL" id="UTX43320.1"/>
    </source>
</evidence>
<evidence type="ECO:0000256" key="1">
    <source>
        <dbReference type="ARBA" id="ARBA00022833"/>
    </source>
</evidence>
<keyword evidence="1" id="KW-0862">Zinc</keyword>
<feature type="domain" description="tRNA-guanine(15) transglycosylase-like" evidence="2">
    <location>
        <begin position="14"/>
        <end position="370"/>
    </location>
</feature>
<dbReference type="PANTHER" id="PTHR43530">
    <property type="entry name" value="QUEUINE TRNA-RIBOSYLTRANSFERASE CATALYTIC SUBUNIT 1"/>
    <property type="match status" value="1"/>
</dbReference>
<dbReference type="Pfam" id="PF01702">
    <property type="entry name" value="TGT"/>
    <property type="match status" value="1"/>
</dbReference>
<dbReference type="InterPro" id="IPR002616">
    <property type="entry name" value="tRNA_ribo_trans-like"/>
</dbReference>
<dbReference type="PANTHER" id="PTHR43530:SF1">
    <property type="entry name" value="QUEUINE TRNA-RIBOSYLTRANSFERASE CATALYTIC SUBUNIT 1"/>
    <property type="match status" value="1"/>
</dbReference>
<reference evidence="3" key="1">
    <citation type="submission" date="2022-08" db="EMBL/GenBank/DDBJ databases">
        <title>Encephalitozoon hellem ATCC 50604 Complete Genome.</title>
        <authorList>
            <person name="Mascarenhas dos Santos A.C."/>
            <person name="Julian A.T."/>
            <person name="Pombert J.-F."/>
        </authorList>
    </citation>
    <scope>NUCLEOTIDE SEQUENCE</scope>
    <source>
        <strain evidence="3">ATCC 50604</strain>
    </source>
</reference>
<evidence type="ECO:0000313" key="4">
    <source>
        <dbReference type="Proteomes" id="UP001059546"/>
    </source>
</evidence>
<dbReference type="Proteomes" id="UP001059546">
    <property type="component" value="Chromosome VI"/>
</dbReference>
<dbReference type="Gene3D" id="3.20.20.105">
    <property type="entry name" value="Queuine tRNA-ribosyltransferase-like"/>
    <property type="match status" value="1"/>
</dbReference>
<dbReference type="GO" id="GO:0005829">
    <property type="term" value="C:cytosol"/>
    <property type="evidence" value="ECO:0007669"/>
    <property type="project" value="TreeGrafter"/>
</dbReference>
<organism evidence="3 4">
    <name type="scientific">Encephalitozoon hellem</name>
    <name type="common">Microsporidian parasite</name>
    <dbReference type="NCBI Taxonomy" id="27973"/>
    <lineage>
        <taxon>Eukaryota</taxon>
        <taxon>Fungi</taxon>
        <taxon>Fungi incertae sedis</taxon>
        <taxon>Microsporidia</taxon>
        <taxon>Unikaryonidae</taxon>
        <taxon>Encephalitozoon</taxon>
    </lineage>
</organism>
<evidence type="ECO:0000259" key="2">
    <source>
        <dbReference type="Pfam" id="PF01702"/>
    </source>
</evidence>
<dbReference type="EMBL" id="CP075152">
    <property type="protein sequence ID" value="UTX43320.1"/>
    <property type="molecule type" value="Genomic_DNA"/>
</dbReference>
<gene>
    <name evidence="3" type="ORF">GPU96_06g10660</name>
</gene>
<name>A0A9Q9C495_ENCHE</name>
<dbReference type="NCBIfam" id="TIGR00449">
    <property type="entry name" value="tgt_general"/>
    <property type="match status" value="2"/>
</dbReference>
<proteinExistence type="predicted"/>